<dbReference type="InterPro" id="IPR036388">
    <property type="entry name" value="WH-like_DNA-bd_sf"/>
</dbReference>
<dbReference type="PRINTS" id="PR00039">
    <property type="entry name" value="HTHLYSR"/>
</dbReference>
<dbReference type="Proteomes" id="UP000523601">
    <property type="component" value="Unassembled WGS sequence"/>
</dbReference>
<keyword evidence="4" id="KW-0804">Transcription</keyword>
<keyword evidence="3" id="KW-0238">DNA-binding</keyword>
<dbReference type="InterPro" id="IPR050389">
    <property type="entry name" value="LysR-type_TF"/>
</dbReference>
<evidence type="ECO:0000256" key="4">
    <source>
        <dbReference type="ARBA" id="ARBA00023163"/>
    </source>
</evidence>
<organism evidence="6 7">
    <name type="scientific">Donghicola mangrovi</name>
    <dbReference type="NCBI Taxonomy" id="2729614"/>
    <lineage>
        <taxon>Bacteria</taxon>
        <taxon>Pseudomonadati</taxon>
        <taxon>Pseudomonadota</taxon>
        <taxon>Alphaproteobacteria</taxon>
        <taxon>Rhodobacterales</taxon>
        <taxon>Roseobacteraceae</taxon>
        <taxon>Donghicola</taxon>
    </lineage>
</organism>
<proteinExistence type="inferred from homology"/>
<dbReference type="PANTHER" id="PTHR30118:SF15">
    <property type="entry name" value="TRANSCRIPTIONAL REGULATORY PROTEIN"/>
    <property type="match status" value="1"/>
</dbReference>
<dbReference type="SUPFAM" id="SSF46785">
    <property type="entry name" value="Winged helix' DNA-binding domain"/>
    <property type="match status" value="1"/>
</dbReference>
<keyword evidence="2" id="KW-0805">Transcription regulation</keyword>
<evidence type="ECO:0000256" key="2">
    <source>
        <dbReference type="ARBA" id="ARBA00023015"/>
    </source>
</evidence>
<evidence type="ECO:0000259" key="5">
    <source>
        <dbReference type="PROSITE" id="PS50931"/>
    </source>
</evidence>
<comment type="similarity">
    <text evidence="1">Belongs to the LysR transcriptional regulatory family.</text>
</comment>
<dbReference type="Pfam" id="PF03466">
    <property type="entry name" value="LysR_substrate"/>
    <property type="match status" value="1"/>
</dbReference>
<dbReference type="InterPro" id="IPR005119">
    <property type="entry name" value="LysR_subst-bd"/>
</dbReference>
<dbReference type="EMBL" id="JABCJD010000005">
    <property type="protein sequence ID" value="NVO28093.1"/>
    <property type="molecule type" value="Genomic_DNA"/>
</dbReference>
<sequence>MTKPIDPMAVDFRALQVLVRVYRLQSFTRAAEDLEVNQSVVSYTIEKLRGVFNDPLFVREARSLIATPRCEEVVTEALDMLARFDHLASARAFDPARTGGTITIACNYYERVIIIPDVVHAIRAQAPNLKIEIVDSSYLGHDRLLRMEADLLIGPFEQLGASFYGRKLYDDRYVCMMDPAHPMAGQDLSLQDYLPLDHVYITYGGKWKSRYMAELDRLGYDLPVAIRVPSPAGIQNLIEGTHLIATIPERLSRKIGEGLHITACPVPTHIDIQLVWTARTHNAPMHKWVRELVFQQCRMITNQWD</sequence>
<gene>
    <name evidence="6" type="ORF">HJ526_11720</name>
</gene>
<reference evidence="6 7" key="1">
    <citation type="submission" date="2020-04" db="EMBL/GenBank/DDBJ databases">
        <title>Donghicola sp., a member of the Rhodobacteraceae family isolated from mangrove forest in Thailand.</title>
        <authorList>
            <person name="Charoenyingcharoen P."/>
            <person name="Yukphan P."/>
        </authorList>
    </citation>
    <scope>NUCLEOTIDE SEQUENCE [LARGE SCALE GENOMIC DNA]</scope>
    <source>
        <strain evidence="6 7">C2-DW-16</strain>
    </source>
</reference>
<dbReference type="SUPFAM" id="SSF53850">
    <property type="entry name" value="Periplasmic binding protein-like II"/>
    <property type="match status" value="1"/>
</dbReference>
<dbReference type="RefSeq" id="WP_176854665.1">
    <property type="nucleotide sequence ID" value="NZ_JABCJD010000005.1"/>
</dbReference>
<name>A0ABX2PF05_9RHOB</name>
<dbReference type="PROSITE" id="PS50931">
    <property type="entry name" value="HTH_LYSR"/>
    <property type="match status" value="1"/>
</dbReference>
<dbReference type="InterPro" id="IPR037402">
    <property type="entry name" value="YidZ_PBP2"/>
</dbReference>
<dbReference type="CDD" id="cd08417">
    <property type="entry name" value="PBP2_Nitroaromatics_like"/>
    <property type="match status" value="1"/>
</dbReference>
<dbReference type="InterPro" id="IPR000847">
    <property type="entry name" value="LysR_HTH_N"/>
</dbReference>
<dbReference type="PANTHER" id="PTHR30118">
    <property type="entry name" value="HTH-TYPE TRANSCRIPTIONAL REGULATOR LEUO-RELATED"/>
    <property type="match status" value="1"/>
</dbReference>
<evidence type="ECO:0000256" key="3">
    <source>
        <dbReference type="ARBA" id="ARBA00023125"/>
    </source>
</evidence>
<comment type="caution">
    <text evidence="6">The sequence shown here is derived from an EMBL/GenBank/DDBJ whole genome shotgun (WGS) entry which is preliminary data.</text>
</comment>
<feature type="domain" description="HTH lysR-type" evidence="5">
    <location>
        <begin position="10"/>
        <end position="67"/>
    </location>
</feature>
<keyword evidence="7" id="KW-1185">Reference proteome</keyword>
<evidence type="ECO:0000313" key="6">
    <source>
        <dbReference type="EMBL" id="NVO28093.1"/>
    </source>
</evidence>
<evidence type="ECO:0000256" key="1">
    <source>
        <dbReference type="ARBA" id="ARBA00009437"/>
    </source>
</evidence>
<protein>
    <submittedName>
        <fullName evidence="6">LysR family transcriptional regulator</fullName>
    </submittedName>
</protein>
<dbReference type="Gene3D" id="1.10.10.10">
    <property type="entry name" value="Winged helix-like DNA-binding domain superfamily/Winged helix DNA-binding domain"/>
    <property type="match status" value="1"/>
</dbReference>
<dbReference type="InterPro" id="IPR036390">
    <property type="entry name" value="WH_DNA-bd_sf"/>
</dbReference>
<dbReference type="Pfam" id="PF00126">
    <property type="entry name" value="HTH_1"/>
    <property type="match status" value="1"/>
</dbReference>
<dbReference type="Gene3D" id="3.40.190.10">
    <property type="entry name" value="Periplasmic binding protein-like II"/>
    <property type="match status" value="2"/>
</dbReference>
<evidence type="ECO:0000313" key="7">
    <source>
        <dbReference type="Proteomes" id="UP000523601"/>
    </source>
</evidence>
<accession>A0ABX2PF05</accession>